<comment type="caution">
    <text evidence="2">The sequence shown here is derived from an EMBL/GenBank/DDBJ whole genome shotgun (WGS) entry which is preliminary data.</text>
</comment>
<dbReference type="EMBL" id="JBAWTH010000056">
    <property type="protein sequence ID" value="KAL2281668.1"/>
    <property type="molecule type" value="Genomic_DNA"/>
</dbReference>
<dbReference type="Proteomes" id="UP001600888">
    <property type="component" value="Unassembled WGS sequence"/>
</dbReference>
<evidence type="ECO:0000313" key="3">
    <source>
        <dbReference type="Proteomes" id="UP001600888"/>
    </source>
</evidence>
<sequence length="111" mass="10823">MEEGQGGLPPPATLEPISRPSSTSTTASHSHQQLPGISSIAAAAAAAAAATSTSSPPQMRAMTSTPSTMYSTPATAPAATSAGPGGNLVSHISNSFSFAPLSSAPHPIALV</sequence>
<name>A0ABR4EGZ3_9PEZI</name>
<feature type="compositionally biased region" description="Low complexity" evidence="1">
    <location>
        <begin position="21"/>
        <end position="82"/>
    </location>
</feature>
<keyword evidence="3" id="KW-1185">Reference proteome</keyword>
<feature type="region of interest" description="Disordered" evidence="1">
    <location>
        <begin position="1"/>
        <end position="89"/>
    </location>
</feature>
<evidence type="ECO:0000313" key="2">
    <source>
        <dbReference type="EMBL" id="KAL2281668.1"/>
    </source>
</evidence>
<protein>
    <submittedName>
        <fullName evidence="2">Uncharacterized protein</fullName>
    </submittedName>
</protein>
<gene>
    <name evidence="2" type="ORF">FJTKL_11546</name>
</gene>
<accession>A0ABR4EGZ3</accession>
<reference evidence="2 3" key="1">
    <citation type="submission" date="2024-03" db="EMBL/GenBank/DDBJ databases">
        <title>A high-quality draft genome sequence of Diaporthe vaccinii, a causative agent of upright dieback and viscid rot disease in cranberry plants.</title>
        <authorList>
            <person name="Sarrasin M."/>
            <person name="Lang B.F."/>
            <person name="Burger G."/>
        </authorList>
    </citation>
    <scope>NUCLEOTIDE SEQUENCE [LARGE SCALE GENOMIC DNA]</scope>
    <source>
        <strain evidence="2 3">IS7</strain>
    </source>
</reference>
<evidence type="ECO:0000256" key="1">
    <source>
        <dbReference type="SAM" id="MobiDB-lite"/>
    </source>
</evidence>
<organism evidence="2 3">
    <name type="scientific">Diaporthe vaccinii</name>
    <dbReference type="NCBI Taxonomy" id="105482"/>
    <lineage>
        <taxon>Eukaryota</taxon>
        <taxon>Fungi</taxon>
        <taxon>Dikarya</taxon>
        <taxon>Ascomycota</taxon>
        <taxon>Pezizomycotina</taxon>
        <taxon>Sordariomycetes</taxon>
        <taxon>Sordariomycetidae</taxon>
        <taxon>Diaporthales</taxon>
        <taxon>Diaporthaceae</taxon>
        <taxon>Diaporthe</taxon>
        <taxon>Diaporthe eres species complex</taxon>
    </lineage>
</organism>
<proteinExistence type="predicted"/>